<reference evidence="2" key="1">
    <citation type="submission" date="2019-04" db="EMBL/GenBank/DDBJ databases">
        <title>Genome sequence of Pseudomonas putida 1290, an auxin catabolizing strain.</title>
        <authorList>
            <person name="Laird T.S."/>
            <person name="Leveau J.H.J."/>
        </authorList>
    </citation>
    <scope>NUCLEOTIDE SEQUENCE [LARGE SCALE GENOMIC DNA]</scope>
    <source>
        <strain evidence="2">1290</strain>
        <plasmid evidence="2">ppp1290</plasmid>
    </source>
</reference>
<dbReference type="EMBL" id="CP039372">
    <property type="protein sequence ID" value="QCI15653.1"/>
    <property type="molecule type" value="Genomic_DNA"/>
</dbReference>
<sequence length="812" mass="92875">MLLPFELDPQIIHHIIYSQAGSIGKAVIELIMNSVDAKATTVRLTMTKAGFDCVDDGTGFASREDVVRYFGRFGTPHQEGDATYGRFRLGRGQIMAHARTEWVSNRWSMQVDTRVMGYSYELEDLQEPSNGCSITGTWYEALNDLELMSAVQEIRDLVRYTPISVELNGRVITRNPASEKWDFEDDFAYYRAKEEGPVSIYNQGVLIRHDSSHVWGAGGLIVSKKAINLNVSRTEILRKTCPVWKPIAKEFRRLAEAVSAKLGDHRKTEARREKSARSLLSGDENICEVFAKEEVITLLPGKRHITLMEFRLKAFNWHKGTYTLIEHGDDIPKGEAIAREGLIQIVHPKTLERFGCHNHIDFEEALDRALCNVSEAAQAFEERGERAPWFWRGKALDAPSLAAYSTFRNAFIERTQIVDDRQTLDKETRRAWTALRWCLQHYAGACIGAERYRDGTLRHGEKRMQILLGESNTAEAWTDGRTYLAIGSDIVKRLNSKPLETVAYIFGLVEHEVAHQGDSIACGHDEAFYQRYHDISIRMAPERQRFMHKWLMKYTMSLEREGQKSRGRAWSERYLVDRVGSGRMKRGLSPVIEDVSADPIVTEAVPEQSMALLNIINASLVQTGACPEPPNWEAVREQARIDQQAVTERARDAHEKRKAEDAELERYINSVEDDAAADVQKLLELEAAEFPQGVLAYLVSSMVYGGYSDDDIKRAWANKEWEQQDHPGEYYHEDFDPDEPIDPELEAAMEAEFEREMAKEKPIADELWRVDEDCREFVYEGENFWLLERNAAAAGFSRVETYLKWRHQESEA</sequence>
<keyword evidence="1" id="KW-0614">Plasmid</keyword>
<organism evidence="1 2">
    <name type="scientific">Pseudomonas putida</name>
    <name type="common">Arthrobacter siderocapsulatus</name>
    <dbReference type="NCBI Taxonomy" id="303"/>
    <lineage>
        <taxon>Bacteria</taxon>
        <taxon>Pseudomonadati</taxon>
        <taxon>Pseudomonadota</taxon>
        <taxon>Gammaproteobacteria</taxon>
        <taxon>Pseudomonadales</taxon>
        <taxon>Pseudomonadaceae</taxon>
        <taxon>Pseudomonas</taxon>
    </lineage>
</organism>
<geneLocation type="plasmid" evidence="2">
    <name>ppp1290</name>
</geneLocation>
<dbReference type="OrthoDB" id="8478062at2"/>
<protein>
    <submittedName>
        <fullName evidence="1">ATP-binding protein</fullName>
    </submittedName>
</protein>
<evidence type="ECO:0000313" key="2">
    <source>
        <dbReference type="Proteomes" id="UP000298551"/>
    </source>
</evidence>
<dbReference type="AlphaFoldDB" id="A0A177YDJ1"/>
<keyword evidence="1" id="KW-0547">Nucleotide-binding</keyword>
<proteinExistence type="predicted"/>
<name>A0A177YDJ1_PSEPU</name>
<dbReference type="SUPFAM" id="SSF55874">
    <property type="entry name" value="ATPase domain of HSP90 chaperone/DNA topoisomerase II/histidine kinase"/>
    <property type="match status" value="1"/>
</dbReference>
<dbReference type="RefSeq" id="WP_009682524.1">
    <property type="nucleotide sequence ID" value="NZ_CP039372.1"/>
</dbReference>
<keyword evidence="1" id="KW-0067">ATP-binding</keyword>
<dbReference type="Proteomes" id="UP000298551">
    <property type="component" value="Plasmid pPp1290"/>
</dbReference>
<dbReference type="InterPro" id="IPR036890">
    <property type="entry name" value="HATPase_C_sf"/>
</dbReference>
<evidence type="ECO:0000313" key="1">
    <source>
        <dbReference type="EMBL" id="QCI15653.1"/>
    </source>
</evidence>
<accession>A0A177YDJ1</accession>
<dbReference type="GO" id="GO:0005524">
    <property type="term" value="F:ATP binding"/>
    <property type="evidence" value="ECO:0007669"/>
    <property type="project" value="UniProtKB-KW"/>
</dbReference>
<gene>
    <name evidence="1" type="ORF">E6B08_30530</name>
</gene>
<dbReference type="Pfam" id="PF13589">
    <property type="entry name" value="HATPase_c_3"/>
    <property type="match status" value="1"/>
</dbReference>
<dbReference type="Gene3D" id="3.30.565.10">
    <property type="entry name" value="Histidine kinase-like ATPase, C-terminal domain"/>
    <property type="match status" value="1"/>
</dbReference>